<dbReference type="Proteomes" id="UP000198742">
    <property type="component" value="Unassembled WGS sequence"/>
</dbReference>
<reference evidence="4" key="1">
    <citation type="submission" date="2016-10" db="EMBL/GenBank/DDBJ databases">
        <authorList>
            <person name="Varghese N."/>
            <person name="Submissions S."/>
        </authorList>
    </citation>
    <scope>NUCLEOTIDE SEQUENCE [LARGE SCALE GENOMIC DNA]</scope>
    <source>
        <strain evidence="4">DSM 22017</strain>
    </source>
</reference>
<dbReference type="STRING" id="402596.SAMN04489844_2686"/>
<dbReference type="GO" id="GO:0004493">
    <property type="term" value="F:methylmalonyl-CoA epimerase activity"/>
    <property type="evidence" value="ECO:0007669"/>
    <property type="project" value="TreeGrafter"/>
</dbReference>
<dbReference type="RefSeq" id="WP_090969549.1">
    <property type="nucleotide sequence ID" value="NZ_FNRT01000002.1"/>
</dbReference>
<name>A0A1H4U7G6_9ACTN</name>
<dbReference type="InterPro" id="IPR037523">
    <property type="entry name" value="VOC_core"/>
</dbReference>
<feature type="domain" description="VOC" evidence="2">
    <location>
        <begin position="21"/>
        <end position="165"/>
    </location>
</feature>
<organism evidence="3 4">
    <name type="scientific">Nocardioides exalbidus</name>
    <dbReference type="NCBI Taxonomy" id="402596"/>
    <lineage>
        <taxon>Bacteria</taxon>
        <taxon>Bacillati</taxon>
        <taxon>Actinomycetota</taxon>
        <taxon>Actinomycetes</taxon>
        <taxon>Propionibacteriales</taxon>
        <taxon>Nocardioidaceae</taxon>
        <taxon>Nocardioides</taxon>
    </lineage>
</organism>
<evidence type="ECO:0000259" key="2">
    <source>
        <dbReference type="PROSITE" id="PS51819"/>
    </source>
</evidence>
<dbReference type="InterPro" id="IPR029068">
    <property type="entry name" value="Glyas_Bleomycin-R_OHBP_Dase"/>
</dbReference>
<protein>
    <submittedName>
        <fullName evidence="3">Glyoxylase I family protein</fullName>
    </submittedName>
</protein>
<sequence length="191" mass="21179">MSTSESRREASARPGLPGLQRLDHVGFTVPDLAQARHFLEEVLGCEYLYANGPFRDEEGTWMSDHLDVHPRATCMLHFFRLGGQAIFEVFVYSSPDQRRVLPANSDVGGHHLALYVDDIDAAVSHLRAHGVRVLGEPTTSGGPSAGQRFVYFLSPWGMQFELVSYPAGKQFFLDEERASAAWAEAERALGD</sequence>
<dbReference type="Gene3D" id="3.10.180.10">
    <property type="entry name" value="2,3-Dihydroxybiphenyl 1,2-Dioxygenase, domain 1"/>
    <property type="match status" value="1"/>
</dbReference>
<dbReference type="GO" id="GO:0046872">
    <property type="term" value="F:metal ion binding"/>
    <property type="evidence" value="ECO:0007669"/>
    <property type="project" value="UniProtKB-KW"/>
</dbReference>
<dbReference type="InterPro" id="IPR051785">
    <property type="entry name" value="MMCE/EMCE_epimerase"/>
</dbReference>
<dbReference type="SUPFAM" id="SSF54593">
    <property type="entry name" value="Glyoxalase/Bleomycin resistance protein/Dihydroxybiphenyl dioxygenase"/>
    <property type="match status" value="1"/>
</dbReference>
<keyword evidence="4" id="KW-1185">Reference proteome</keyword>
<gene>
    <name evidence="3" type="ORF">SAMN04489844_2686</name>
</gene>
<dbReference type="PANTHER" id="PTHR43048">
    <property type="entry name" value="METHYLMALONYL-COA EPIMERASE"/>
    <property type="match status" value="1"/>
</dbReference>
<evidence type="ECO:0000313" key="4">
    <source>
        <dbReference type="Proteomes" id="UP000198742"/>
    </source>
</evidence>
<dbReference type="GO" id="GO:0046491">
    <property type="term" value="P:L-methylmalonyl-CoA metabolic process"/>
    <property type="evidence" value="ECO:0007669"/>
    <property type="project" value="TreeGrafter"/>
</dbReference>
<keyword evidence="1" id="KW-0479">Metal-binding</keyword>
<evidence type="ECO:0000313" key="3">
    <source>
        <dbReference type="EMBL" id="SEC64134.1"/>
    </source>
</evidence>
<dbReference type="PROSITE" id="PS51819">
    <property type="entry name" value="VOC"/>
    <property type="match status" value="1"/>
</dbReference>
<evidence type="ECO:0000256" key="1">
    <source>
        <dbReference type="ARBA" id="ARBA00022723"/>
    </source>
</evidence>
<dbReference type="AlphaFoldDB" id="A0A1H4U7G6"/>
<accession>A0A1H4U7G6</accession>
<dbReference type="OrthoDB" id="7187210at2"/>
<dbReference type="PANTHER" id="PTHR43048:SF3">
    <property type="entry name" value="METHYLMALONYL-COA EPIMERASE, MITOCHONDRIAL"/>
    <property type="match status" value="1"/>
</dbReference>
<proteinExistence type="predicted"/>
<dbReference type="EMBL" id="FNRT01000002">
    <property type="protein sequence ID" value="SEC64134.1"/>
    <property type="molecule type" value="Genomic_DNA"/>
</dbReference>
<dbReference type="Pfam" id="PF13669">
    <property type="entry name" value="Glyoxalase_4"/>
    <property type="match status" value="1"/>
</dbReference>